<proteinExistence type="predicted"/>
<dbReference type="SUPFAM" id="SSF53335">
    <property type="entry name" value="S-adenosyl-L-methionine-dependent methyltransferases"/>
    <property type="match status" value="1"/>
</dbReference>
<keyword evidence="1" id="KW-0812">Transmembrane</keyword>
<feature type="domain" description="Type II methyltransferase M.TaqI-like" evidence="2">
    <location>
        <begin position="36"/>
        <end position="83"/>
    </location>
</feature>
<dbReference type="GO" id="GO:0009007">
    <property type="term" value="F:site-specific DNA-methyltransferase (adenine-specific) activity"/>
    <property type="evidence" value="ECO:0007669"/>
    <property type="project" value="UniProtKB-EC"/>
</dbReference>
<dbReference type="GO" id="GO:0006304">
    <property type="term" value="P:DNA modification"/>
    <property type="evidence" value="ECO:0007669"/>
    <property type="project" value="InterPro"/>
</dbReference>
<dbReference type="GO" id="GO:0003676">
    <property type="term" value="F:nucleic acid binding"/>
    <property type="evidence" value="ECO:0007669"/>
    <property type="project" value="InterPro"/>
</dbReference>
<evidence type="ECO:0000313" key="4">
    <source>
        <dbReference type="Proteomes" id="UP000192599"/>
    </source>
</evidence>
<dbReference type="InterPro" id="IPR002052">
    <property type="entry name" value="DNA_methylase_N6_adenine_CS"/>
</dbReference>
<feature type="transmembrane region" description="Helical" evidence="1">
    <location>
        <begin position="95"/>
        <end position="113"/>
    </location>
</feature>
<name>A0A1V9V916_9BACT</name>
<dbReference type="EMBL" id="LNTC01000439">
    <property type="protein sequence ID" value="OQR40482.1"/>
    <property type="molecule type" value="Genomic_DNA"/>
</dbReference>
<dbReference type="Gene3D" id="3.40.50.150">
    <property type="entry name" value="Vaccinia Virus protein VP39"/>
    <property type="match status" value="1"/>
</dbReference>
<evidence type="ECO:0000313" key="3">
    <source>
        <dbReference type="EMBL" id="OQR40482.1"/>
    </source>
</evidence>
<dbReference type="GO" id="GO:0032259">
    <property type="term" value="P:methylation"/>
    <property type="evidence" value="ECO:0007669"/>
    <property type="project" value="InterPro"/>
</dbReference>
<evidence type="ECO:0000256" key="1">
    <source>
        <dbReference type="SAM" id="Phobius"/>
    </source>
</evidence>
<dbReference type="Proteomes" id="UP000192599">
    <property type="component" value="Unassembled WGS sequence"/>
</dbReference>
<evidence type="ECO:0000259" key="2">
    <source>
        <dbReference type="Pfam" id="PF07669"/>
    </source>
</evidence>
<comment type="caution">
    <text evidence="3">The sequence shown here is derived from an EMBL/GenBank/DDBJ whole genome shotgun (WGS) entry which is preliminary data.</text>
</comment>
<protein>
    <recommendedName>
        <fullName evidence="2">Type II methyltransferase M.TaqI-like domain-containing protein</fullName>
    </recommendedName>
</protein>
<reference evidence="3 4" key="1">
    <citation type="submission" date="2017-04" db="EMBL/GenBank/DDBJ databases">
        <title>Accumulation and expression of multiple antibiotic resistance genes in Arcobacter cryaerophilus that thrives in sewage.</title>
        <authorList>
            <person name="Millar J.A."/>
            <person name="Raghavan R."/>
        </authorList>
    </citation>
    <scope>NUCLEOTIDE SEQUENCE [LARGE SCALE GENOMIC DNA]</scope>
    <source>
        <strain evidence="3 4">AZT-1</strain>
    </source>
</reference>
<accession>A0A1V9V916</accession>
<gene>
    <name evidence="3" type="ORF">AS859_11590</name>
</gene>
<dbReference type="InterPro" id="IPR011639">
    <property type="entry name" value="MethylTrfase_TaqI-like_dom"/>
</dbReference>
<dbReference type="InterPro" id="IPR029063">
    <property type="entry name" value="SAM-dependent_MTases_sf"/>
</dbReference>
<sequence>MKKDYRLVKTAKVGCYLHGDGLAKVIHGDGLSSFSNTKEFKGKLKYSDKNYPQDNKKFDIVVSNPPYSVSAFKNVSKKFDKNDFELYDRLRIKPLMVTLLFIELSMTACFLLIETSSQLWLLMKIIQCV</sequence>
<dbReference type="Pfam" id="PF07669">
    <property type="entry name" value="Eco57I"/>
    <property type="match status" value="1"/>
</dbReference>
<organism evidence="3 4">
    <name type="scientific">Aliarcobacter cryaerophilus</name>
    <dbReference type="NCBI Taxonomy" id="28198"/>
    <lineage>
        <taxon>Bacteria</taxon>
        <taxon>Pseudomonadati</taxon>
        <taxon>Campylobacterota</taxon>
        <taxon>Epsilonproteobacteria</taxon>
        <taxon>Campylobacterales</taxon>
        <taxon>Arcobacteraceae</taxon>
        <taxon>Aliarcobacter</taxon>
    </lineage>
</organism>
<dbReference type="AlphaFoldDB" id="A0A1V9V916"/>
<keyword evidence="1" id="KW-1133">Transmembrane helix</keyword>
<keyword evidence="1" id="KW-0472">Membrane</keyword>
<dbReference type="PROSITE" id="PS00092">
    <property type="entry name" value="N6_MTASE"/>
    <property type="match status" value="1"/>
</dbReference>